<reference evidence="2 3" key="1">
    <citation type="journal article" date="2015" name="Sci. Rep.">
        <title>Chromosome-level genome map provides insights into diverse defense mechanisms in the medicinal fungus Ganoderma sinense.</title>
        <authorList>
            <person name="Zhu Y."/>
            <person name="Xu J."/>
            <person name="Sun C."/>
            <person name="Zhou S."/>
            <person name="Xu H."/>
            <person name="Nelson D.R."/>
            <person name="Qian J."/>
            <person name="Song J."/>
            <person name="Luo H."/>
            <person name="Xiang L."/>
            <person name="Li Y."/>
            <person name="Xu Z."/>
            <person name="Ji A."/>
            <person name="Wang L."/>
            <person name="Lu S."/>
            <person name="Hayward A."/>
            <person name="Sun W."/>
            <person name="Li X."/>
            <person name="Schwartz D.C."/>
            <person name="Wang Y."/>
            <person name="Chen S."/>
        </authorList>
    </citation>
    <scope>NUCLEOTIDE SEQUENCE [LARGE SCALE GENOMIC DNA]</scope>
    <source>
        <strain evidence="2 3">ZZ0214-1</strain>
    </source>
</reference>
<sequence length="309" mass="34023">MDTITLPRNASGPKLRARRAKRQQPDSIPDLFTRAFHECRRRKPHLFPAKHLSWTEEQLHTYLMIAWEKAGPRRQKYYRNPADGLAKNQSQPAMSSEPVTRDVKPAPRITSGAQRRKAPTRSRTKRTVASPPPETQAQPATPPPLDGLEHMPSPLTPQSTCSSISVPLQTVVRSADSTLRAVGGLLQARRTGDALPARMSPLSTVLVQPEDGAASSEAYPPFPVVPPSYIPIQHPSRLGPASGVSGDPGMWRGISGSVGSGGIPVPEVDPSLLDMQRQMREQMSRYYPSLHPSLGYAHMLSAVEHWPWR</sequence>
<feature type="compositionally biased region" description="Polar residues" evidence="1">
    <location>
        <begin position="87"/>
        <end position="98"/>
    </location>
</feature>
<protein>
    <submittedName>
        <fullName evidence="2">Uncharacterized protein</fullName>
    </submittedName>
</protein>
<organism evidence="2 3">
    <name type="scientific">Ganoderma sinense ZZ0214-1</name>
    <dbReference type="NCBI Taxonomy" id="1077348"/>
    <lineage>
        <taxon>Eukaryota</taxon>
        <taxon>Fungi</taxon>
        <taxon>Dikarya</taxon>
        <taxon>Basidiomycota</taxon>
        <taxon>Agaricomycotina</taxon>
        <taxon>Agaricomycetes</taxon>
        <taxon>Polyporales</taxon>
        <taxon>Polyporaceae</taxon>
        <taxon>Ganoderma</taxon>
    </lineage>
</organism>
<gene>
    <name evidence="2" type="ORF">GSI_04927</name>
</gene>
<feature type="compositionally biased region" description="Pro residues" evidence="1">
    <location>
        <begin position="130"/>
        <end position="145"/>
    </location>
</feature>
<feature type="region of interest" description="Disordered" evidence="1">
    <location>
        <begin position="83"/>
        <end position="161"/>
    </location>
</feature>
<name>A0A2G8SGB0_9APHY</name>
<evidence type="ECO:0000256" key="1">
    <source>
        <dbReference type="SAM" id="MobiDB-lite"/>
    </source>
</evidence>
<comment type="caution">
    <text evidence="2">The sequence shown here is derived from an EMBL/GenBank/DDBJ whole genome shotgun (WGS) entry which is preliminary data.</text>
</comment>
<proteinExistence type="predicted"/>
<accession>A0A2G8SGB0</accession>
<keyword evidence="3" id="KW-1185">Reference proteome</keyword>
<dbReference type="Proteomes" id="UP000230002">
    <property type="component" value="Unassembled WGS sequence"/>
</dbReference>
<dbReference type="AlphaFoldDB" id="A0A2G8SGB0"/>
<dbReference type="EMBL" id="AYKW01000009">
    <property type="protein sequence ID" value="PIL32810.1"/>
    <property type="molecule type" value="Genomic_DNA"/>
</dbReference>
<evidence type="ECO:0000313" key="3">
    <source>
        <dbReference type="Proteomes" id="UP000230002"/>
    </source>
</evidence>
<evidence type="ECO:0000313" key="2">
    <source>
        <dbReference type="EMBL" id="PIL32810.1"/>
    </source>
</evidence>
<feature type="region of interest" description="Disordered" evidence="1">
    <location>
        <begin position="1"/>
        <end position="24"/>
    </location>
</feature>
<dbReference type="OrthoDB" id="2765046at2759"/>
<feature type="compositionally biased region" description="Basic residues" evidence="1">
    <location>
        <begin position="114"/>
        <end position="126"/>
    </location>
</feature>